<dbReference type="GO" id="GO:0048487">
    <property type="term" value="F:beta-tubulin binding"/>
    <property type="evidence" value="ECO:0007669"/>
    <property type="project" value="InterPro"/>
</dbReference>
<proteinExistence type="predicted"/>
<dbReference type="GO" id="GO:0000226">
    <property type="term" value="P:microtubule cytoskeleton organization"/>
    <property type="evidence" value="ECO:0007669"/>
    <property type="project" value="TreeGrafter"/>
</dbReference>
<reference evidence="2 3" key="1">
    <citation type="journal article" date="2014" name="Nat. Commun.">
        <title>Molecular traces of alternative social organization in a termite genome.</title>
        <authorList>
            <person name="Terrapon N."/>
            <person name="Li C."/>
            <person name="Robertson H.M."/>
            <person name="Ji L."/>
            <person name="Meng X."/>
            <person name="Booth W."/>
            <person name="Chen Z."/>
            <person name="Childers C.P."/>
            <person name="Glastad K.M."/>
            <person name="Gokhale K."/>
            <person name="Gowin J."/>
            <person name="Gronenberg W."/>
            <person name="Hermansen R.A."/>
            <person name="Hu H."/>
            <person name="Hunt B.G."/>
            <person name="Huylmans A.K."/>
            <person name="Khalil S.M."/>
            <person name="Mitchell R.D."/>
            <person name="Munoz-Torres M.C."/>
            <person name="Mustard J.A."/>
            <person name="Pan H."/>
            <person name="Reese J.T."/>
            <person name="Scharf M.E."/>
            <person name="Sun F."/>
            <person name="Vogel H."/>
            <person name="Xiao J."/>
            <person name="Yang W."/>
            <person name="Yang Z."/>
            <person name="Yang Z."/>
            <person name="Zhou J."/>
            <person name="Zhu J."/>
            <person name="Brent C.S."/>
            <person name="Elsik C.G."/>
            <person name="Goodisman M.A."/>
            <person name="Liberles D.A."/>
            <person name="Roe R.M."/>
            <person name="Vargo E.L."/>
            <person name="Vilcinskas A."/>
            <person name="Wang J."/>
            <person name="Bornberg-Bauer E."/>
            <person name="Korb J."/>
            <person name="Zhang G."/>
            <person name="Liebig J."/>
        </authorList>
    </citation>
    <scope>NUCLEOTIDE SEQUENCE [LARGE SCALE GENOMIC DNA]</scope>
    <source>
        <tissue evidence="2">Whole organism</tissue>
    </source>
</reference>
<dbReference type="InterPro" id="IPR016024">
    <property type="entry name" value="ARM-type_fold"/>
</dbReference>
<dbReference type="eggNOG" id="KOG1943">
    <property type="taxonomic scope" value="Eukaryota"/>
</dbReference>
<protein>
    <submittedName>
        <fullName evidence="2">Tubulin-specific chaperone D</fullName>
    </submittedName>
</protein>
<dbReference type="InParanoid" id="A0A067QK35"/>
<dbReference type="GO" id="GO:0007021">
    <property type="term" value="P:tubulin complex assembly"/>
    <property type="evidence" value="ECO:0007669"/>
    <property type="project" value="InterPro"/>
</dbReference>
<dbReference type="GO" id="GO:0070830">
    <property type="term" value="P:bicellular tight junction assembly"/>
    <property type="evidence" value="ECO:0007669"/>
    <property type="project" value="TreeGrafter"/>
</dbReference>
<feature type="domain" description="Tubulin-folding cofactor D ARM repeats" evidence="1">
    <location>
        <begin position="6"/>
        <end position="161"/>
    </location>
</feature>
<dbReference type="STRING" id="136037.A0A067QK35"/>
<dbReference type="InterPro" id="IPR033162">
    <property type="entry name" value="TBCD"/>
</dbReference>
<gene>
    <name evidence="2" type="ORF">L798_01660</name>
</gene>
<dbReference type="GO" id="GO:0016328">
    <property type="term" value="C:lateral plasma membrane"/>
    <property type="evidence" value="ECO:0007669"/>
    <property type="project" value="TreeGrafter"/>
</dbReference>
<accession>A0A067QK35</accession>
<dbReference type="Gene3D" id="1.25.10.10">
    <property type="entry name" value="Leucine-rich Repeat Variant"/>
    <property type="match status" value="1"/>
</dbReference>
<organism evidence="2 3">
    <name type="scientific">Zootermopsis nevadensis</name>
    <name type="common">Dampwood termite</name>
    <dbReference type="NCBI Taxonomy" id="136037"/>
    <lineage>
        <taxon>Eukaryota</taxon>
        <taxon>Metazoa</taxon>
        <taxon>Ecdysozoa</taxon>
        <taxon>Arthropoda</taxon>
        <taxon>Hexapoda</taxon>
        <taxon>Insecta</taxon>
        <taxon>Pterygota</taxon>
        <taxon>Neoptera</taxon>
        <taxon>Polyneoptera</taxon>
        <taxon>Dictyoptera</taxon>
        <taxon>Blattodea</taxon>
        <taxon>Blattoidea</taxon>
        <taxon>Termitoidae</taxon>
        <taxon>Termopsidae</taxon>
        <taxon>Zootermopsis</taxon>
    </lineage>
</organism>
<dbReference type="InterPro" id="IPR011989">
    <property type="entry name" value="ARM-like"/>
</dbReference>
<keyword evidence="3" id="KW-1185">Reference proteome</keyword>
<dbReference type="GO" id="GO:0005096">
    <property type="term" value="F:GTPase activator activity"/>
    <property type="evidence" value="ECO:0007669"/>
    <property type="project" value="InterPro"/>
</dbReference>
<evidence type="ECO:0000259" key="1">
    <source>
        <dbReference type="Pfam" id="PF25767"/>
    </source>
</evidence>
<dbReference type="Proteomes" id="UP000027135">
    <property type="component" value="Unassembled WGS sequence"/>
</dbReference>
<dbReference type="GO" id="GO:0034333">
    <property type="term" value="P:adherens junction assembly"/>
    <property type="evidence" value="ECO:0007669"/>
    <property type="project" value="TreeGrafter"/>
</dbReference>
<dbReference type="EMBL" id="KK853364">
    <property type="protein sequence ID" value="KDR08136.1"/>
    <property type="molecule type" value="Genomic_DNA"/>
</dbReference>
<dbReference type="InterPro" id="IPR058033">
    <property type="entry name" value="ARM_TBCD_2nd"/>
</dbReference>
<name>A0A067QK35_ZOONE</name>
<dbReference type="GO" id="GO:0007023">
    <property type="term" value="P:post-chaperonin tubulin folding pathway"/>
    <property type="evidence" value="ECO:0007669"/>
    <property type="project" value="InterPro"/>
</dbReference>
<dbReference type="AlphaFoldDB" id="A0A067QK35"/>
<evidence type="ECO:0000313" key="2">
    <source>
        <dbReference type="EMBL" id="KDR08136.1"/>
    </source>
</evidence>
<sequence>MEPNQIVGLVQNLGHTDPVIRSLAADSIRTLAATLSMGDADRTVNIVLRLVYVSRTIETLYGGCLMFAELCRNGRLGEHRLNTVVHILLRALECDVSHVPIMAANVRDAACYACWAFAEAYAPNILQPFVEEIAPALMATVVFDRETDCRRAALYALREYNDRGLLPHAFPSLEGLDVTSTSDAFINISVYIAQFEDKALYLINHLMKTKIRHWDIAIRKLAAEALHNLTPLAPEYYTVVYVLYDLLRLTRFTDPNTCHGAVLGIAEVLSALAVRAAQSNRTIRNIVGQIILDRVGRLVPRLRSHQSPLSEQACRYLIERCSADIMEFLNEEIRDNEMKEHEVRNMCKILVGKPCSLVQLCKLLCNRSSWVRETTATRLYEALKDYGERSVIPGRNLEEVKSTLLETNWGLDVEIFYIFFKKRATNQPKKLTEGRGLRKRKHRPYLVWRQTPLQVMKLFAYLMISAANIGYNRYLRENDYNRTSAVT</sequence>
<evidence type="ECO:0000313" key="3">
    <source>
        <dbReference type="Proteomes" id="UP000027135"/>
    </source>
</evidence>
<dbReference type="PANTHER" id="PTHR12658:SF0">
    <property type="entry name" value="TUBULIN-SPECIFIC CHAPERONE D"/>
    <property type="match status" value="1"/>
</dbReference>
<dbReference type="PANTHER" id="PTHR12658">
    <property type="entry name" value="BETA-TUBULIN COFACTOR D"/>
    <property type="match status" value="1"/>
</dbReference>
<dbReference type="SUPFAM" id="SSF48371">
    <property type="entry name" value="ARM repeat"/>
    <property type="match status" value="1"/>
</dbReference>
<dbReference type="Pfam" id="PF25767">
    <property type="entry name" value="ARM_TBCD_2nd"/>
    <property type="match status" value="1"/>
</dbReference>